<dbReference type="InterPro" id="IPR055290">
    <property type="entry name" value="At3g26010-like"/>
</dbReference>
<feature type="domain" description="F-box" evidence="1">
    <location>
        <begin position="45"/>
        <end position="76"/>
    </location>
</feature>
<feature type="domain" description="F-box protein At3g26010-like beta-propeller" evidence="2">
    <location>
        <begin position="135"/>
        <end position="237"/>
    </location>
</feature>
<dbReference type="SUPFAM" id="SSF81383">
    <property type="entry name" value="F-box domain"/>
    <property type="match status" value="1"/>
</dbReference>
<sequence length="240" mass="27895">MEMIRRLDSCDRNVRRCKERKFVRFGDGNNEIMGFTEGDWPEWFLIEVLCRLPVKCVFRFKCVSKQWLYLISHSSFARFYIARASLSQTRPWAILSYRMNVKGSDMSDYPGQKLLGDMYSDDFKCPDTFTALPISQEANGHNYKIIAVNNGLELYGWCHNNRVGLNHIAECYISNPTTKQWIALPPPKRYFRWVSSGFISRVEGGTLTSYKVVRLDCLFAKRNVLNFEIFSSESGGWVDD</sequence>
<dbReference type="EMBL" id="JBJUIK010000002">
    <property type="protein sequence ID" value="KAL3535054.1"/>
    <property type="molecule type" value="Genomic_DNA"/>
</dbReference>
<dbReference type="Pfam" id="PF24750">
    <property type="entry name" value="b-prop_At3g26010-like"/>
    <property type="match status" value="1"/>
</dbReference>
<evidence type="ECO:0000259" key="2">
    <source>
        <dbReference type="Pfam" id="PF24750"/>
    </source>
</evidence>
<dbReference type="Pfam" id="PF00646">
    <property type="entry name" value="F-box"/>
    <property type="match status" value="1"/>
</dbReference>
<reference evidence="3 4" key="1">
    <citation type="submission" date="2024-11" db="EMBL/GenBank/DDBJ databases">
        <title>A near-complete genome assembly of Cinchona calisaya.</title>
        <authorList>
            <person name="Lian D.C."/>
            <person name="Zhao X.W."/>
            <person name="Wei L."/>
        </authorList>
    </citation>
    <scope>NUCLEOTIDE SEQUENCE [LARGE SCALE GENOMIC DNA]</scope>
    <source>
        <tissue evidence="3">Nenye</tissue>
    </source>
</reference>
<gene>
    <name evidence="3" type="ORF">ACH5RR_003515</name>
</gene>
<dbReference type="AlphaFoldDB" id="A0ABD3AVN4"/>
<dbReference type="InterPro" id="IPR001810">
    <property type="entry name" value="F-box_dom"/>
</dbReference>
<comment type="caution">
    <text evidence="3">The sequence shown here is derived from an EMBL/GenBank/DDBJ whole genome shotgun (WGS) entry which is preliminary data.</text>
</comment>
<evidence type="ECO:0000313" key="3">
    <source>
        <dbReference type="EMBL" id="KAL3535054.1"/>
    </source>
</evidence>
<name>A0ABD3AVN4_9GENT</name>
<proteinExistence type="predicted"/>
<dbReference type="Proteomes" id="UP001630127">
    <property type="component" value="Unassembled WGS sequence"/>
</dbReference>
<dbReference type="InterPro" id="IPR036047">
    <property type="entry name" value="F-box-like_dom_sf"/>
</dbReference>
<dbReference type="PANTHER" id="PTHR35546:SF70">
    <property type="entry name" value="F-BOX PROTEIN INTERACTION DOMAIN PROTEIN"/>
    <property type="match status" value="1"/>
</dbReference>
<evidence type="ECO:0000313" key="4">
    <source>
        <dbReference type="Proteomes" id="UP001630127"/>
    </source>
</evidence>
<evidence type="ECO:0000259" key="1">
    <source>
        <dbReference type="Pfam" id="PF00646"/>
    </source>
</evidence>
<dbReference type="InterPro" id="IPR056592">
    <property type="entry name" value="Beta-prop_At3g26010-like"/>
</dbReference>
<evidence type="ECO:0008006" key="5">
    <source>
        <dbReference type="Google" id="ProtNLM"/>
    </source>
</evidence>
<organism evidence="3 4">
    <name type="scientific">Cinchona calisaya</name>
    <dbReference type="NCBI Taxonomy" id="153742"/>
    <lineage>
        <taxon>Eukaryota</taxon>
        <taxon>Viridiplantae</taxon>
        <taxon>Streptophyta</taxon>
        <taxon>Embryophyta</taxon>
        <taxon>Tracheophyta</taxon>
        <taxon>Spermatophyta</taxon>
        <taxon>Magnoliopsida</taxon>
        <taxon>eudicotyledons</taxon>
        <taxon>Gunneridae</taxon>
        <taxon>Pentapetalae</taxon>
        <taxon>asterids</taxon>
        <taxon>lamiids</taxon>
        <taxon>Gentianales</taxon>
        <taxon>Rubiaceae</taxon>
        <taxon>Cinchonoideae</taxon>
        <taxon>Cinchoneae</taxon>
        <taxon>Cinchona</taxon>
    </lineage>
</organism>
<dbReference type="PANTHER" id="PTHR35546">
    <property type="entry name" value="F-BOX PROTEIN INTERACTION DOMAIN PROTEIN-RELATED"/>
    <property type="match status" value="1"/>
</dbReference>
<protein>
    <recommendedName>
        <fullName evidence="5">F-box domain-containing protein</fullName>
    </recommendedName>
</protein>
<accession>A0ABD3AVN4</accession>
<keyword evidence="4" id="KW-1185">Reference proteome</keyword>